<evidence type="ECO:0000256" key="1">
    <source>
        <dbReference type="ARBA" id="ARBA00010529"/>
    </source>
</evidence>
<dbReference type="PANTHER" id="PTHR33175">
    <property type="entry name" value="DNA-BINDING PROTEIN HU"/>
    <property type="match status" value="1"/>
</dbReference>
<evidence type="ECO:0000256" key="3">
    <source>
        <dbReference type="ARBA" id="ARBA00023125"/>
    </source>
</evidence>
<organism evidence="5 6">
    <name type="scientific">Halodesulfovibrio spirochaetisodalis</name>
    <dbReference type="NCBI Taxonomy" id="1560234"/>
    <lineage>
        <taxon>Bacteria</taxon>
        <taxon>Pseudomonadati</taxon>
        <taxon>Thermodesulfobacteriota</taxon>
        <taxon>Desulfovibrionia</taxon>
        <taxon>Desulfovibrionales</taxon>
        <taxon>Desulfovibrionaceae</taxon>
        <taxon>Halodesulfovibrio</taxon>
    </lineage>
</organism>
<evidence type="ECO:0000313" key="6">
    <source>
        <dbReference type="Proteomes" id="UP000091979"/>
    </source>
</evidence>
<protein>
    <submittedName>
        <fullName evidence="5">DNA-binding protein</fullName>
    </submittedName>
</protein>
<dbReference type="Gene3D" id="4.10.520.10">
    <property type="entry name" value="IHF-like DNA-binding proteins"/>
    <property type="match status" value="1"/>
</dbReference>
<evidence type="ECO:0000313" key="5">
    <source>
        <dbReference type="EMBL" id="OBQ50267.1"/>
    </source>
</evidence>
<dbReference type="GO" id="GO:0005829">
    <property type="term" value="C:cytosol"/>
    <property type="evidence" value="ECO:0007669"/>
    <property type="project" value="TreeGrafter"/>
</dbReference>
<evidence type="ECO:0000256" key="2">
    <source>
        <dbReference type="ARBA" id="ARBA00023067"/>
    </source>
</evidence>
<dbReference type="InterPro" id="IPR000119">
    <property type="entry name" value="Hist_DNA-bd"/>
</dbReference>
<dbReference type="EMBL" id="JXMS01000016">
    <property type="protein sequence ID" value="OBQ50267.1"/>
    <property type="molecule type" value="Genomic_DNA"/>
</dbReference>
<comment type="caution">
    <text evidence="5">The sequence shown here is derived from an EMBL/GenBank/DDBJ whole genome shotgun (WGS) entry which is preliminary data.</text>
</comment>
<dbReference type="STRING" id="1560234.SP90_10145"/>
<sequence>MTKAEFVEKLFTKANLASKSQAETVLESTIETITEALMDGDSVVFTGFGSFKVVERAARKGRNPRTGEEIEIAATKVVKFTPGKTLKEVVK</sequence>
<dbReference type="Proteomes" id="UP000091979">
    <property type="component" value="Unassembled WGS sequence"/>
</dbReference>
<dbReference type="AlphaFoldDB" id="A0A1B7XBY8"/>
<evidence type="ECO:0000256" key="4">
    <source>
        <dbReference type="RuleBase" id="RU003939"/>
    </source>
</evidence>
<accession>A0A1B7XBY8</accession>
<keyword evidence="6" id="KW-1185">Reference proteome</keyword>
<name>A0A1B7XBY8_9BACT</name>
<dbReference type="Pfam" id="PF00216">
    <property type="entry name" value="Bac_DNA_binding"/>
    <property type="match status" value="1"/>
</dbReference>
<dbReference type="SUPFAM" id="SSF47729">
    <property type="entry name" value="IHF-like DNA-binding proteins"/>
    <property type="match status" value="1"/>
</dbReference>
<dbReference type="GO" id="GO:0030527">
    <property type="term" value="F:structural constituent of chromatin"/>
    <property type="evidence" value="ECO:0007669"/>
    <property type="project" value="InterPro"/>
</dbReference>
<dbReference type="GO" id="GO:0003677">
    <property type="term" value="F:DNA binding"/>
    <property type="evidence" value="ECO:0007669"/>
    <property type="project" value="UniProtKB-KW"/>
</dbReference>
<keyword evidence="3 5" id="KW-0238">DNA-binding</keyword>
<keyword evidence="2" id="KW-0226">DNA condensation</keyword>
<reference evidence="5 6" key="1">
    <citation type="submission" date="2015-01" db="EMBL/GenBank/DDBJ databases">
        <title>Desulfovibrio sp. JC271 draft genome sequence.</title>
        <authorList>
            <person name="Shivani Y."/>
            <person name="Subhash Y."/>
            <person name="Sasikala C."/>
            <person name="Ramana C.V."/>
        </authorList>
    </citation>
    <scope>NUCLEOTIDE SEQUENCE [LARGE SCALE GENOMIC DNA]</scope>
    <source>
        <strain evidence="5 6">JC271</strain>
    </source>
</reference>
<gene>
    <name evidence="5" type="ORF">SP90_10145</name>
</gene>
<dbReference type="RefSeq" id="WP_066855375.1">
    <property type="nucleotide sequence ID" value="NZ_JXMS01000016.1"/>
</dbReference>
<dbReference type="PANTHER" id="PTHR33175:SF3">
    <property type="entry name" value="DNA-BINDING PROTEIN HU-BETA"/>
    <property type="match status" value="1"/>
</dbReference>
<dbReference type="SMART" id="SM00411">
    <property type="entry name" value="BHL"/>
    <property type="match status" value="1"/>
</dbReference>
<dbReference type="PROSITE" id="PS00045">
    <property type="entry name" value="HISTONE_LIKE"/>
    <property type="match status" value="1"/>
</dbReference>
<dbReference type="OrthoDB" id="9799835at2"/>
<dbReference type="InterPro" id="IPR010992">
    <property type="entry name" value="IHF-like_DNA-bd_dom_sf"/>
</dbReference>
<dbReference type="GO" id="GO:0030261">
    <property type="term" value="P:chromosome condensation"/>
    <property type="evidence" value="ECO:0007669"/>
    <property type="project" value="UniProtKB-KW"/>
</dbReference>
<dbReference type="PRINTS" id="PR01727">
    <property type="entry name" value="DNABINDINGHU"/>
</dbReference>
<dbReference type="PATRIC" id="fig|1560234.3.peg.867"/>
<proteinExistence type="inferred from homology"/>
<dbReference type="InterPro" id="IPR020816">
    <property type="entry name" value="Histone-like_DNA-bd_CS"/>
</dbReference>
<dbReference type="CDD" id="cd13831">
    <property type="entry name" value="HU"/>
    <property type="match status" value="1"/>
</dbReference>
<comment type="similarity">
    <text evidence="1 4">Belongs to the bacterial histone-like protein family.</text>
</comment>